<dbReference type="InterPro" id="IPR032710">
    <property type="entry name" value="NTF2-like_dom_sf"/>
</dbReference>
<dbReference type="Gene3D" id="1.10.1740.10">
    <property type="match status" value="1"/>
</dbReference>
<dbReference type="InterPro" id="IPR007627">
    <property type="entry name" value="RNA_pol_sigma70_r2"/>
</dbReference>
<evidence type="ECO:0000256" key="4">
    <source>
        <dbReference type="ARBA" id="ARBA00023082"/>
    </source>
</evidence>
<dbReference type="RefSeq" id="WP_084471475.1">
    <property type="nucleotide sequence ID" value="NZ_JAAXOO010000002.1"/>
</dbReference>
<reference evidence="9 10" key="1">
    <citation type="submission" date="2020-04" db="EMBL/GenBank/DDBJ databases">
        <title>MicrobeNet Type strains.</title>
        <authorList>
            <person name="Nicholson A.C."/>
        </authorList>
    </citation>
    <scope>NUCLEOTIDE SEQUENCE [LARGE SCALE GENOMIC DNA]</scope>
    <source>
        <strain evidence="9 10">DSM 45078</strain>
    </source>
</reference>
<dbReference type="SUPFAM" id="SSF54427">
    <property type="entry name" value="NTF2-like"/>
    <property type="match status" value="1"/>
</dbReference>
<dbReference type="GO" id="GO:0016987">
    <property type="term" value="F:sigma factor activity"/>
    <property type="evidence" value="ECO:0007669"/>
    <property type="project" value="UniProtKB-KW"/>
</dbReference>
<dbReference type="InterPro" id="IPR013324">
    <property type="entry name" value="RNA_pol_sigma_r3/r4-like"/>
</dbReference>
<keyword evidence="3" id="KW-0805">Transcription regulation</keyword>
<dbReference type="Proteomes" id="UP000565715">
    <property type="component" value="Unassembled WGS sequence"/>
</dbReference>
<dbReference type="InterPro" id="IPR013249">
    <property type="entry name" value="RNA_pol_sigma70_r4_t2"/>
</dbReference>
<dbReference type="PANTHER" id="PTHR30173:SF43">
    <property type="entry name" value="ECF RNA POLYMERASE SIGMA FACTOR SIGI-RELATED"/>
    <property type="match status" value="1"/>
</dbReference>
<evidence type="ECO:0000256" key="3">
    <source>
        <dbReference type="ARBA" id="ARBA00023015"/>
    </source>
</evidence>
<evidence type="ECO:0000256" key="6">
    <source>
        <dbReference type="ARBA" id="ARBA00023163"/>
    </source>
</evidence>
<dbReference type="PANTHER" id="PTHR30173">
    <property type="entry name" value="SIGMA 19 FACTOR"/>
    <property type="match status" value="1"/>
</dbReference>
<comment type="similarity">
    <text evidence="1">Belongs to the sigma-70 factor family. ECF subfamily.</text>
</comment>
<evidence type="ECO:0000256" key="1">
    <source>
        <dbReference type="ARBA" id="ARBA00010641"/>
    </source>
</evidence>
<protein>
    <submittedName>
        <fullName evidence="9">Sigma-70 family RNA polymerase sigma factor</fullName>
    </submittedName>
</protein>
<evidence type="ECO:0000256" key="2">
    <source>
        <dbReference type="ARBA" id="ARBA00011344"/>
    </source>
</evidence>
<dbReference type="InterPro" id="IPR014284">
    <property type="entry name" value="RNA_pol_sigma-70_dom"/>
</dbReference>
<keyword evidence="6" id="KW-0804">Transcription</keyword>
<dbReference type="InterPro" id="IPR013325">
    <property type="entry name" value="RNA_pol_sigma_r2"/>
</dbReference>
<name>A0A846XIH5_9NOCA</name>
<feature type="domain" description="RNA polymerase sigma-70 region 2" evidence="7">
    <location>
        <begin position="11"/>
        <end position="74"/>
    </location>
</feature>
<proteinExistence type="inferred from homology"/>
<dbReference type="Gene3D" id="1.10.10.10">
    <property type="entry name" value="Winged helix-like DNA-binding domain superfamily/Winged helix DNA-binding domain"/>
    <property type="match status" value="1"/>
</dbReference>
<accession>A0A846XIH5</accession>
<keyword evidence="4" id="KW-0731">Sigma factor</keyword>
<evidence type="ECO:0000313" key="10">
    <source>
        <dbReference type="Proteomes" id="UP000565715"/>
    </source>
</evidence>
<keyword evidence="10" id="KW-1185">Reference proteome</keyword>
<dbReference type="SUPFAM" id="SSF88659">
    <property type="entry name" value="Sigma3 and sigma4 domains of RNA polymerase sigma factors"/>
    <property type="match status" value="1"/>
</dbReference>
<gene>
    <name evidence="9" type="ORF">HGA13_11180</name>
</gene>
<dbReference type="InterPro" id="IPR036388">
    <property type="entry name" value="WH-like_DNA-bd_sf"/>
</dbReference>
<evidence type="ECO:0000259" key="8">
    <source>
        <dbReference type="Pfam" id="PF08281"/>
    </source>
</evidence>
<evidence type="ECO:0000259" key="7">
    <source>
        <dbReference type="Pfam" id="PF04542"/>
    </source>
</evidence>
<dbReference type="NCBIfam" id="TIGR02937">
    <property type="entry name" value="sigma70-ECF"/>
    <property type="match status" value="1"/>
</dbReference>
<sequence>MHDVQFLADRFEEHRTHLRAVAYRMLGSLTEADDAVQEAWLRLARTDTSGIGNLGGWLTTVVGRVCLDMLRTRKTRHEEPLEAGHLPDPVIVSQTTSDPEHEALLADSVGLALLVVLESLSPAERLAFVLHDMFALPYEQIAPIVDRTPQTAKKLASQARRRVQGATPDPDLPRQRRVVDAFLTAARGGDFDELLRLLDPEVVLRADAGEAMRVIRGATAVAGQAETFRRMATTCTIHPAVVNGGAGLVNTLGGTPFSVLGFTVTDDRITAIDILSAPARSLDLDLDLDLDDCDPQTDSEDTGPGAAPWVTMRQRHEIAPVQQGL</sequence>
<feature type="domain" description="RNA polymerase sigma factor 70 region 4 type 2" evidence="8">
    <location>
        <begin position="112"/>
        <end position="162"/>
    </location>
</feature>
<organism evidence="9 10">
    <name type="scientific">Nocardia speluncae</name>
    <dbReference type="NCBI Taxonomy" id="419477"/>
    <lineage>
        <taxon>Bacteria</taxon>
        <taxon>Bacillati</taxon>
        <taxon>Actinomycetota</taxon>
        <taxon>Actinomycetes</taxon>
        <taxon>Mycobacteriales</taxon>
        <taxon>Nocardiaceae</taxon>
        <taxon>Nocardia</taxon>
    </lineage>
</organism>
<evidence type="ECO:0000256" key="5">
    <source>
        <dbReference type="ARBA" id="ARBA00023125"/>
    </source>
</evidence>
<dbReference type="GO" id="GO:0006352">
    <property type="term" value="P:DNA-templated transcription initiation"/>
    <property type="evidence" value="ECO:0007669"/>
    <property type="project" value="InterPro"/>
</dbReference>
<comment type="subunit">
    <text evidence="2">Interacts transiently with the RNA polymerase catalytic core formed by RpoA, RpoB, RpoC and RpoZ (2 alpha, 1 beta, 1 beta' and 1 omega subunit) to form the RNA polymerase holoenzyme that can initiate transcription.</text>
</comment>
<dbReference type="Pfam" id="PF04542">
    <property type="entry name" value="Sigma70_r2"/>
    <property type="match status" value="1"/>
</dbReference>
<dbReference type="Gene3D" id="3.10.450.50">
    <property type="match status" value="1"/>
</dbReference>
<dbReference type="EMBL" id="JAAXOO010000002">
    <property type="protein sequence ID" value="NKY33634.1"/>
    <property type="molecule type" value="Genomic_DNA"/>
</dbReference>
<dbReference type="Pfam" id="PF08281">
    <property type="entry name" value="Sigma70_r4_2"/>
    <property type="match status" value="1"/>
</dbReference>
<dbReference type="SUPFAM" id="SSF88946">
    <property type="entry name" value="Sigma2 domain of RNA polymerase sigma factors"/>
    <property type="match status" value="1"/>
</dbReference>
<dbReference type="InterPro" id="IPR052704">
    <property type="entry name" value="ECF_Sigma-70_Domain"/>
</dbReference>
<dbReference type="GO" id="GO:0003677">
    <property type="term" value="F:DNA binding"/>
    <property type="evidence" value="ECO:0007669"/>
    <property type="project" value="UniProtKB-KW"/>
</dbReference>
<keyword evidence="5" id="KW-0238">DNA-binding</keyword>
<evidence type="ECO:0000313" key="9">
    <source>
        <dbReference type="EMBL" id="NKY33634.1"/>
    </source>
</evidence>
<dbReference type="AlphaFoldDB" id="A0A846XIH5"/>
<comment type="caution">
    <text evidence="9">The sequence shown here is derived from an EMBL/GenBank/DDBJ whole genome shotgun (WGS) entry which is preliminary data.</text>
</comment>